<evidence type="ECO:0000313" key="1">
    <source>
        <dbReference type="EMBL" id="MFB9136705.1"/>
    </source>
</evidence>
<comment type="caution">
    <text evidence="1">The sequence shown here is derived from an EMBL/GenBank/DDBJ whole genome shotgun (WGS) entry which is preliminary data.</text>
</comment>
<accession>A0ABV5HRY3</accession>
<organism evidence="1 2">
    <name type="scientific">Vibrio olivae</name>
    <dbReference type="NCBI Taxonomy" id="1243002"/>
    <lineage>
        <taxon>Bacteria</taxon>
        <taxon>Pseudomonadati</taxon>
        <taxon>Pseudomonadota</taxon>
        <taxon>Gammaproteobacteria</taxon>
        <taxon>Vibrionales</taxon>
        <taxon>Vibrionaceae</taxon>
        <taxon>Vibrio</taxon>
    </lineage>
</organism>
<protein>
    <submittedName>
        <fullName evidence="1">Tail protein X</fullName>
    </submittedName>
</protein>
<gene>
    <name evidence="1" type="ORF">ACFFUV_17190</name>
</gene>
<dbReference type="Proteomes" id="UP001589645">
    <property type="component" value="Unassembled WGS sequence"/>
</dbReference>
<dbReference type="Pfam" id="PF05489">
    <property type="entry name" value="Phage_tail_X"/>
    <property type="match status" value="1"/>
</dbReference>
<dbReference type="EMBL" id="JBHMEP010000006">
    <property type="protein sequence ID" value="MFB9136705.1"/>
    <property type="molecule type" value="Genomic_DNA"/>
</dbReference>
<dbReference type="InterPro" id="IPR008861">
    <property type="entry name" value="GpX-like"/>
</dbReference>
<evidence type="ECO:0000313" key="2">
    <source>
        <dbReference type="Proteomes" id="UP001589645"/>
    </source>
</evidence>
<name>A0ABV5HRY3_9VIBR</name>
<keyword evidence="2" id="KW-1185">Reference proteome</keyword>
<dbReference type="RefSeq" id="WP_390195078.1">
    <property type="nucleotide sequence ID" value="NZ_JBHMEP010000006.1"/>
</dbReference>
<proteinExistence type="predicted"/>
<reference evidence="1 2" key="1">
    <citation type="submission" date="2024-09" db="EMBL/GenBank/DDBJ databases">
        <authorList>
            <person name="Sun Q."/>
            <person name="Mori K."/>
        </authorList>
    </citation>
    <scope>NUCLEOTIDE SEQUENCE [LARGE SCALE GENOMIC DNA]</scope>
    <source>
        <strain evidence="1 2">CECT 8064</strain>
    </source>
</reference>
<sequence length="68" mass="7727">MAMIYQTRDGDVLDDICWRYYERVNVVIDVLNANPGIVEYGAVLPKGLKLVLPEISKASDEEIISLWD</sequence>